<dbReference type="InterPro" id="IPR009075">
    <property type="entry name" value="AcylCo_DH/oxidase_C"/>
</dbReference>
<dbReference type="Gene3D" id="1.10.540.10">
    <property type="entry name" value="Acyl-CoA dehydrogenase/oxidase, N-terminal domain"/>
    <property type="match status" value="1"/>
</dbReference>
<dbReference type="RefSeq" id="WP_261963866.1">
    <property type="nucleotide sequence ID" value="NZ_BAAAXA010000003.1"/>
</dbReference>
<evidence type="ECO:0000256" key="4">
    <source>
        <dbReference type="ARBA" id="ARBA00022630"/>
    </source>
</evidence>
<dbReference type="GO" id="GO:0050660">
    <property type="term" value="F:flavin adenine dinucleotide binding"/>
    <property type="evidence" value="ECO:0007669"/>
    <property type="project" value="InterPro"/>
</dbReference>
<dbReference type="EMBL" id="BSFP01000001">
    <property type="protein sequence ID" value="GLK98456.1"/>
    <property type="molecule type" value="Genomic_DNA"/>
</dbReference>
<dbReference type="Pfam" id="PF02771">
    <property type="entry name" value="Acyl-CoA_dh_N"/>
    <property type="match status" value="1"/>
</dbReference>
<dbReference type="Gene3D" id="1.20.140.10">
    <property type="entry name" value="Butyryl-CoA Dehydrogenase, subunit A, domain 3"/>
    <property type="match status" value="1"/>
</dbReference>
<dbReference type="InterPro" id="IPR013786">
    <property type="entry name" value="AcylCoA_DH/ox_N"/>
</dbReference>
<comment type="cofactor">
    <cofactor evidence="1 7">
        <name>FAD</name>
        <dbReference type="ChEBI" id="CHEBI:57692"/>
    </cofactor>
</comment>
<evidence type="ECO:0000256" key="3">
    <source>
        <dbReference type="ARBA" id="ARBA00011738"/>
    </source>
</evidence>
<name>A0A9W6KAI0_9ACTN</name>
<dbReference type="FunFam" id="2.40.110.10:FF:000002">
    <property type="entry name" value="Acyl-CoA dehydrogenase fadE12"/>
    <property type="match status" value="1"/>
</dbReference>
<evidence type="ECO:0000259" key="10">
    <source>
        <dbReference type="Pfam" id="PF02771"/>
    </source>
</evidence>
<dbReference type="GO" id="GO:0005737">
    <property type="term" value="C:cytoplasm"/>
    <property type="evidence" value="ECO:0007669"/>
    <property type="project" value="TreeGrafter"/>
</dbReference>
<evidence type="ECO:0000313" key="11">
    <source>
        <dbReference type="EMBL" id="GLK98456.1"/>
    </source>
</evidence>
<proteinExistence type="inferred from homology"/>
<keyword evidence="6 7" id="KW-0560">Oxidoreductase</keyword>
<dbReference type="SUPFAM" id="SSF56645">
    <property type="entry name" value="Acyl-CoA dehydrogenase NM domain-like"/>
    <property type="match status" value="1"/>
</dbReference>
<evidence type="ECO:0000256" key="5">
    <source>
        <dbReference type="ARBA" id="ARBA00022827"/>
    </source>
</evidence>
<accession>A0A9W6KAI0</accession>
<dbReference type="GO" id="GO:0033539">
    <property type="term" value="P:fatty acid beta-oxidation using acyl-CoA dehydrogenase"/>
    <property type="evidence" value="ECO:0007669"/>
    <property type="project" value="TreeGrafter"/>
</dbReference>
<dbReference type="InterPro" id="IPR046373">
    <property type="entry name" value="Acyl-CoA_Oxase/DH_mid-dom_sf"/>
</dbReference>
<keyword evidence="5 7" id="KW-0274">FAD</keyword>
<dbReference type="InterPro" id="IPR006091">
    <property type="entry name" value="Acyl-CoA_Oxase/DH_mid-dom"/>
</dbReference>
<reference evidence="11" key="1">
    <citation type="journal article" date="2014" name="Int. J. Syst. Evol. Microbiol.">
        <title>Complete genome sequence of Corynebacterium casei LMG S-19264T (=DSM 44701T), isolated from a smear-ripened cheese.</title>
        <authorList>
            <consortium name="US DOE Joint Genome Institute (JGI-PGF)"/>
            <person name="Walter F."/>
            <person name="Albersmeier A."/>
            <person name="Kalinowski J."/>
            <person name="Ruckert C."/>
        </authorList>
    </citation>
    <scope>NUCLEOTIDE SEQUENCE</scope>
    <source>
        <strain evidence="11">VKM Ac-1321</strain>
    </source>
</reference>
<comment type="subunit">
    <text evidence="3">Homodimer.</text>
</comment>
<dbReference type="SUPFAM" id="SSF47203">
    <property type="entry name" value="Acyl-CoA dehydrogenase C-terminal domain-like"/>
    <property type="match status" value="1"/>
</dbReference>
<keyword evidence="12" id="KW-1185">Reference proteome</keyword>
<reference evidence="11" key="2">
    <citation type="submission" date="2023-01" db="EMBL/GenBank/DDBJ databases">
        <authorList>
            <person name="Sun Q."/>
            <person name="Evtushenko L."/>
        </authorList>
    </citation>
    <scope>NUCLEOTIDE SEQUENCE</scope>
    <source>
        <strain evidence="11">VKM Ac-1321</strain>
    </source>
</reference>
<organism evidence="11 12">
    <name type="scientific">Dactylosporangium matsuzakiense</name>
    <dbReference type="NCBI Taxonomy" id="53360"/>
    <lineage>
        <taxon>Bacteria</taxon>
        <taxon>Bacillati</taxon>
        <taxon>Actinomycetota</taxon>
        <taxon>Actinomycetes</taxon>
        <taxon>Micromonosporales</taxon>
        <taxon>Micromonosporaceae</taxon>
        <taxon>Dactylosporangium</taxon>
    </lineage>
</organism>
<dbReference type="AlphaFoldDB" id="A0A9W6KAI0"/>
<evidence type="ECO:0000256" key="6">
    <source>
        <dbReference type="ARBA" id="ARBA00023002"/>
    </source>
</evidence>
<evidence type="ECO:0000256" key="2">
    <source>
        <dbReference type="ARBA" id="ARBA00009347"/>
    </source>
</evidence>
<evidence type="ECO:0000313" key="12">
    <source>
        <dbReference type="Proteomes" id="UP001143480"/>
    </source>
</evidence>
<evidence type="ECO:0000259" key="9">
    <source>
        <dbReference type="Pfam" id="PF02770"/>
    </source>
</evidence>
<dbReference type="InterPro" id="IPR036250">
    <property type="entry name" value="AcylCo_DH-like_C"/>
</dbReference>
<dbReference type="PANTHER" id="PTHR48083:SF13">
    <property type="entry name" value="ACYL-COA DEHYDROGENASE FAMILY MEMBER 11"/>
    <property type="match status" value="1"/>
</dbReference>
<dbReference type="Gene3D" id="2.40.110.10">
    <property type="entry name" value="Butyryl-CoA Dehydrogenase, subunit A, domain 2"/>
    <property type="match status" value="1"/>
</dbReference>
<dbReference type="PANTHER" id="PTHR48083">
    <property type="entry name" value="MEDIUM-CHAIN SPECIFIC ACYL-COA DEHYDROGENASE, MITOCHONDRIAL-RELATED"/>
    <property type="match status" value="1"/>
</dbReference>
<dbReference type="GO" id="GO:0003995">
    <property type="term" value="F:acyl-CoA dehydrogenase activity"/>
    <property type="evidence" value="ECO:0007669"/>
    <property type="project" value="TreeGrafter"/>
</dbReference>
<comment type="similarity">
    <text evidence="2 7">Belongs to the acyl-CoA dehydrogenase family.</text>
</comment>
<evidence type="ECO:0000256" key="7">
    <source>
        <dbReference type="RuleBase" id="RU362125"/>
    </source>
</evidence>
<keyword evidence="4 7" id="KW-0285">Flavoprotein</keyword>
<evidence type="ECO:0000256" key="1">
    <source>
        <dbReference type="ARBA" id="ARBA00001974"/>
    </source>
</evidence>
<dbReference type="Pfam" id="PF00441">
    <property type="entry name" value="Acyl-CoA_dh_1"/>
    <property type="match status" value="1"/>
</dbReference>
<feature type="domain" description="Acyl-CoA oxidase/dehydrogenase middle" evidence="9">
    <location>
        <begin position="130"/>
        <end position="226"/>
    </location>
</feature>
<feature type="domain" description="Acyl-CoA dehydrogenase/oxidase N-terminal" evidence="10">
    <location>
        <begin position="17"/>
        <end position="124"/>
    </location>
</feature>
<protein>
    <submittedName>
        <fullName evidence="11">Acyl-CoA dehydrogenase</fullName>
    </submittedName>
</protein>
<sequence>MTTAAPTRPTKDFAGRRQDVRRFVDEELIPREPILDRNDDSSAEAMAELKRLAKERGVWALGHPAAIGGGGLPFMDYVMINEIVGRSYWGTEALGTLSFQDCLMLLEFGTEAQRAKWVPLLFEGVTGPTIGMTEPEVAGSDPTLVQSTAVLDGDEWVINGHKWFTSGANKAMYTSVFVKTDPDAPKHQQFSLILVPTDTPGYRIERVVRTMGHYGGNHCEVRYDNVRVPAENLLGPRGGGFAVAQARLGPGRITHSMRWLGQAQRAFEIMCDRVQTRYAHGSVLAEKGEIQRYIAESAAQIQAARLMTLDAARRIDAGQDARVQISLIKFFGAQMLHDVIDRALQVHGAMGVTEDTPLERMYRDARYARIYDGPDEVHRMVVAKRLLRRDYRNEAPWSEIVR</sequence>
<dbReference type="InterPro" id="IPR050741">
    <property type="entry name" value="Acyl-CoA_dehydrogenase"/>
</dbReference>
<gene>
    <name evidence="11" type="ORF">GCM10017581_001970</name>
</gene>
<feature type="domain" description="Acyl-CoA dehydrogenase/oxidase C-terminal" evidence="8">
    <location>
        <begin position="238"/>
        <end position="387"/>
    </location>
</feature>
<evidence type="ECO:0000259" key="8">
    <source>
        <dbReference type="Pfam" id="PF00441"/>
    </source>
</evidence>
<comment type="caution">
    <text evidence="11">The sequence shown here is derived from an EMBL/GenBank/DDBJ whole genome shotgun (WGS) entry which is preliminary data.</text>
</comment>
<dbReference type="Pfam" id="PF02770">
    <property type="entry name" value="Acyl-CoA_dh_M"/>
    <property type="match status" value="1"/>
</dbReference>
<dbReference type="InterPro" id="IPR037069">
    <property type="entry name" value="AcylCoA_DH/ox_N_sf"/>
</dbReference>
<dbReference type="Proteomes" id="UP001143480">
    <property type="component" value="Unassembled WGS sequence"/>
</dbReference>
<dbReference type="InterPro" id="IPR009100">
    <property type="entry name" value="AcylCoA_DH/oxidase_NM_dom_sf"/>
</dbReference>